<protein>
    <recommendedName>
        <fullName evidence="3">Lipoprotein</fullName>
    </recommendedName>
</protein>
<dbReference type="EMBL" id="JAPDHV010000003">
    <property type="protein sequence ID" value="MCW3161417.1"/>
    <property type="molecule type" value="Genomic_DNA"/>
</dbReference>
<sequence>MKSIKYLGAIILLWSCSASKNYEGYIFNNQKKPVKNIKVCEQYTTNCITTNDKGFFILKKDNTSIRNLVVFSNNKPIDTIRTVWSQHGEKINYSFIEGKKDALFLKSYNQ</sequence>
<proteinExistence type="predicted"/>
<evidence type="ECO:0000313" key="1">
    <source>
        <dbReference type="EMBL" id="MCW3161417.1"/>
    </source>
</evidence>
<dbReference type="Proteomes" id="UP001163719">
    <property type="component" value="Unassembled WGS sequence"/>
</dbReference>
<comment type="caution">
    <text evidence="1">The sequence shown here is derived from an EMBL/GenBank/DDBJ whole genome shotgun (WGS) entry which is preliminary data.</text>
</comment>
<evidence type="ECO:0008006" key="3">
    <source>
        <dbReference type="Google" id="ProtNLM"/>
    </source>
</evidence>
<keyword evidence="2" id="KW-1185">Reference proteome</keyword>
<accession>A0ABT3HNR0</accession>
<dbReference type="RefSeq" id="WP_264743358.1">
    <property type="nucleotide sequence ID" value="NZ_JAPDHV010000003.1"/>
</dbReference>
<organism evidence="1 2">
    <name type="scientific">Chryseobacterium oryctis</name>
    <dbReference type="NCBI Taxonomy" id="2952618"/>
    <lineage>
        <taxon>Bacteria</taxon>
        <taxon>Pseudomonadati</taxon>
        <taxon>Bacteroidota</taxon>
        <taxon>Flavobacteriia</taxon>
        <taxon>Flavobacteriales</taxon>
        <taxon>Weeksellaceae</taxon>
        <taxon>Chryseobacterium group</taxon>
        <taxon>Chryseobacterium</taxon>
    </lineage>
</organism>
<name>A0ABT3HNR0_9FLAO</name>
<gene>
    <name evidence="1" type="ORF">OH806_09100</name>
</gene>
<reference evidence="1" key="1">
    <citation type="submission" date="2022-10" db="EMBL/GenBank/DDBJ databases">
        <title>Chryseobacterium babae sp. nov. isolated from the gut of the beetle Oryctes rhinoceros, and Chryseobacterium kimseyorum sp. nov., isolated from a stick insect rearing cage.</title>
        <authorList>
            <person name="Shelomi M."/>
            <person name="Han C.-J."/>
            <person name="Chen W.-M."/>
            <person name="Chen H.-K."/>
            <person name="Liaw S.-J."/>
            <person name="Muhle E."/>
            <person name="Clermont D."/>
        </authorList>
    </citation>
    <scope>NUCLEOTIDE SEQUENCE</scope>
    <source>
        <strain evidence="1">WLa1L2M3</strain>
    </source>
</reference>
<evidence type="ECO:0000313" key="2">
    <source>
        <dbReference type="Proteomes" id="UP001163719"/>
    </source>
</evidence>